<dbReference type="InterPro" id="IPR056545">
    <property type="entry name" value="C2H2_ASCIZ_1st_2nd"/>
</dbReference>
<organism evidence="2 3">
    <name type="scientific">Gambusia affinis</name>
    <name type="common">Western mosquitofish</name>
    <name type="synonym">Heterandria affinis</name>
    <dbReference type="NCBI Taxonomy" id="33528"/>
    <lineage>
        <taxon>Eukaryota</taxon>
        <taxon>Metazoa</taxon>
        <taxon>Chordata</taxon>
        <taxon>Craniata</taxon>
        <taxon>Vertebrata</taxon>
        <taxon>Euteleostomi</taxon>
        <taxon>Actinopterygii</taxon>
        <taxon>Neopterygii</taxon>
        <taxon>Teleostei</taxon>
        <taxon>Neoteleostei</taxon>
        <taxon>Acanthomorphata</taxon>
        <taxon>Ovalentaria</taxon>
        <taxon>Atherinomorphae</taxon>
        <taxon>Cyprinodontiformes</taxon>
        <taxon>Poeciliidae</taxon>
        <taxon>Poeciliinae</taxon>
        <taxon>Gambusia</taxon>
    </lineage>
</organism>
<gene>
    <name evidence="2" type="ORF">CCH79_00010483</name>
</gene>
<feature type="domain" description="C2H2-type" evidence="1">
    <location>
        <begin position="94"/>
        <end position="117"/>
    </location>
</feature>
<dbReference type="GO" id="GO:0000981">
    <property type="term" value="F:DNA-binding transcription factor activity, RNA polymerase II-specific"/>
    <property type="evidence" value="ECO:0007669"/>
    <property type="project" value="TreeGrafter"/>
</dbReference>
<dbReference type="PANTHER" id="PTHR46664:SF1">
    <property type="entry name" value="ATM INTERACTOR"/>
    <property type="match status" value="1"/>
</dbReference>
<dbReference type="Pfam" id="PF24761">
    <property type="entry name" value="C2H2_ASCIZ_4th"/>
    <property type="match status" value="1"/>
</dbReference>
<evidence type="ECO:0000313" key="2">
    <source>
        <dbReference type="EMBL" id="PWA17193.1"/>
    </source>
</evidence>
<proteinExistence type="predicted"/>
<dbReference type="PROSITE" id="PS00028">
    <property type="entry name" value="ZINC_FINGER_C2H2_1"/>
    <property type="match status" value="1"/>
</dbReference>
<protein>
    <recommendedName>
        <fullName evidence="1">C2H2-type domain-containing protein</fullName>
    </recommendedName>
</protein>
<keyword evidence="3" id="KW-1185">Reference proteome</keyword>
<name>A0A315V0R1_GAMAF</name>
<dbReference type="Pfam" id="PF24757">
    <property type="entry name" value="C2H2_ASCIZ"/>
    <property type="match status" value="2"/>
</dbReference>
<sequence length="246" mass="27943">MDVTKLRFVNVTVSKRRDVMPLFIQRSCWGGSIRNRMDCQQRNMAVSVTAKANSRQNSTAGGVKYCEEPMPQCREIIKPTIIELTKEVRTNILCTVEGCGKILPNTPALNMHLVKSHRIKDGIVNPTVRKEMKGSQKLYCCPIEGCPRGPNRPFSQFSLVKQHYMKMHAEKKHKCSKCNNGYSTEWDLKRHIEDCGKTYECTCGCPYASRAALLSHIYRTGHEIPTEHRHSSSCKKAEDGQTSECF</sequence>
<dbReference type="GO" id="GO:0045944">
    <property type="term" value="P:positive regulation of transcription by RNA polymerase II"/>
    <property type="evidence" value="ECO:0007669"/>
    <property type="project" value="InterPro"/>
</dbReference>
<dbReference type="AlphaFoldDB" id="A0A315V0R1"/>
<dbReference type="PANTHER" id="PTHR46664">
    <property type="entry name" value="ATM INTERACTOR"/>
    <property type="match status" value="1"/>
</dbReference>
<evidence type="ECO:0000313" key="3">
    <source>
        <dbReference type="Proteomes" id="UP000250572"/>
    </source>
</evidence>
<dbReference type="InterPro" id="IPR013087">
    <property type="entry name" value="Znf_C2H2_type"/>
</dbReference>
<dbReference type="EMBL" id="NHOQ01002371">
    <property type="protein sequence ID" value="PWA17193.1"/>
    <property type="molecule type" value="Genomic_DNA"/>
</dbReference>
<dbReference type="Gene3D" id="3.30.160.60">
    <property type="entry name" value="Classic Zinc Finger"/>
    <property type="match status" value="1"/>
</dbReference>
<dbReference type="InterPro" id="IPR055303">
    <property type="entry name" value="ATMIN"/>
</dbReference>
<dbReference type="SMART" id="SM00355">
    <property type="entry name" value="ZnF_C2H2"/>
    <property type="match status" value="4"/>
</dbReference>
<evidence type="ECO:0000259" key="1">
    <source>
        <dbReference type="PROSITE" id="PS00028"/>
    </source>
</evidence>
<dbReference type="InterPro" id="IPR056381">
    <property type="entry name" value="Znf_C2HC_ASCIZ_3rd"/>
</dbReference>
<reference evidence="2 3" key="1">
    <citation type="journal article" date="2018" name="G3 (Bethesda)">
        <title>A High-Quality Reference Genome for the Invasive Mosquitofish Gambusia affinis Using a Chicago Library.</title>
        <authorList>
            <person name="Hoffberg S.L."/>
            <person name="Troendle N.J."/>
            <person name="Glenn T.C."/>
            <person name="Mahmud O."/>
            <person name="Louha S."/>
            <person name="Chalopin D."/>
            <person name="Bennetzen J.L."/>
            <person name="Mauricio R."/>
        </authorList>
    </citation>
    <scope>NUCLEOTIDE SEQUENCE [LARGE SCALE GENOMIC DNA]</scope>
    <source>
        <strain evidence="2">NE01/NJP1002.9</strain>
        <tissue evidence="2">Muscle</tissue>
    </source>
</reference>
<dbReference type="Pfam" id="PF24759">
    <property type="entry name" value="C2HC_ASCIZ"/>
    <property type="match status" value="1"/>
</dbReference>
<comment type="caution">
    <text evidence="2">The sequence shown here is derived from an EMBL/GenBank/DDBJ whole genome shotgun (WGS) entry which is preliminary data.</text>
</comment>
<dbReference type="InterPro" id="IPR056380">
    <property type="entry name" value="Znf_C2H2_ASCIZ_4th"/>
</dbReference>
<dbReference type="STRING" id="33528.ENSGAFP00000002514"/>
<accession>A0A315V0R1</accession>
<dbReference type="GO" id="GO:0005634">
    <property type="term" value="C:nucleus"/>
    <property type="evidence" value="ECO:0007669"/>
    <property type="project" value="TreeGrafter"/>
</dbReference>
<dbReference type="Proteomes" id="UP000250572">
    <property type="component" value="Unassembled WGS sequence"/>
</dbReference>
<dbReference type="GO" id="GO:0000976">
    <property type="term" value="F:transcription cis-regulatory region binding"/>
    <property type="evidence" value="ECO:0007669"/>
    <property type="project" value="InterPro"/>
</dbReference>